<sequence length="84" mass="8955">MIARRVAGLGAGLSLRTQDVAKGSVRALARRLLHEPAFRAAATTLKTAQHDAGGYRRAADELVRYAHTAGSVHRPVPTDPSQRG</sequence>
<reference evidence="1 2" key="1">
    <citation type="submission" date="2024-03" db="EMBL/GenBank/DDBJ databases">
        <title>Novel Streptomyces species of biotechnological and ecological value are a feature of Machair soil.</title>
        <authorList>
            <person name="Prole J.R."/>
            <person name="Goodfellow M."/>
            <person name="Allenby N."/>
            <person name="Ward A.C."/>
        </authorList>
    </citation>
    <scope>NUCLEOTIDE SEQUENCE [LARGE SCALE GENOMIC DNA]</scope>
    <source>
        <strain evidence="1 2">MS1.AVA.1</strain>
    </source>
</reference>
<organism evidence="1 2">
    <name type="scientific">Streptomyces machairae</name>
    <dbReference type="NCBI Taxonomy" id="3134109"/>
    <lineage>
        <taxon>Bacteria</taxon>
        <taxon>Bacillati</taxon>
        <taxon>Actinomycetota</taxon>
        <taxon>Actinomycetes</taxon>
        <taxon>Kitasatosporales</taxon>
        <taxon>Streptomycetaceae</taxon>
        <taxon>Streptomyces</taxon>
    </lineage>
</organism>
<accession>A0ABU8UV63</accession>
<dbReference type="SUPFAM" id="SSF53756">
    <property type="entry name" value="UDP-Glycosyltransferase/glycogen phosphorylase"/>
    <property type="match status" value="1"/>
</dbReference>
<dbReference type="Proteomes" id="UP001376459">
    <property type="component" value="Unassembled WGS sequence"/>
</dbReference>
<dbReference type="Gene3D" id="3.40.50.2000">
    <property type="entry name" value="Glycogen Phosphorylase B"/>
    <property type="match status" value="1"/>
</dbReference>
<protein>
    <recommendedName>
        <fullName evidence="3">Glycosyltransferase</fullName>
    </recommendedName>
</protein>
<evidence type="ECO:0008006" key="3">
    <source>
        <dbReference type="Google" id="ProtNLM"/>
    </source>
</evidence>
<proteinExistence type="predicted"/>
<keyword evidence="2" id="KW-1185">Reference proteome</keyword>
<comment type="caution">
    <text evidence="1">The sequence shown here is derived from an EMBL/GenBank/DDBJ whole genome shotgun (WGS) entry which is preliminary data.</text>
</comment>
<name>A0ABU8UV63_9ACTN</name>
<dbReference type="EMBL" id="JBBKAK010000001">
    <property type="protein sequence ID" value="MEJ8672221.1"/>
    <property type="molecule type" value="Genomic_DNA"/>
</dbReference>
<evidence type="ECO:0000313" key="1">
    <source>
        <dbReference type="EMBL" id="MEJ8672221.1"/>
    </source>
</evidence>
<evidence type="ECO:0000313" key="2">
    <source>
        <dbReference type="Proteomes" id="UP001376459"/>
    </source>
</evidence>
<gene>
    <name evidence="1" type="ORF">WKI71_39415</name>
</gene>